<feature type="domain" description="Amine oxidase" evidence="7">
    <location>
        <begin position="168"/>
        <end position="407"/>
    </location>
</feature>
<dbReference type="PANTHER" id="PTHR10742">
    <property type="entry name" value="FLAVIN MONOAMINE OXIDASE"/>
    <property type="match status" value="1"/>
</dbReference>
<comment type="pathway">
    <text evidence="1">Plant hormone metabolism; auxin biosynthesis.</text>
</comment>
<evidence type="ECO:0000256" key="6">
    <source>
        <dbReference type="ARBA" id="ARBA00047321"/>
    </source>
</evidence>
<accession>A0A4Q0MHR0</accession>
<dbReference type="InterPro" id="IPR002937">
    <property type="entry name" value="Amino_oxidase"/>
</dbReference>
<dbReference type="PANTHER" id="PTHR10742:SF410">
    <property type="entry name" value="LYSINE-SPECIFIC HISTONE DEMETHYLASE 2"/>
    <property type="match status" value="1"/>
</dbReference>
<dbReference type="InterPro" id="IPR036188">
    <property type="entry name" value="FAD/NAD-bd_sf"/>
</dbReference>
<gene>
    <name evidence="8" type="ORF">EK403_12595</name>
</gene>
<dbReference type="Pfam" id="PF13450">
    <property type="entry name" value="NAD_binding_8"/>
    <property type="match status" value="1"/>
</dbReference>
<reference evidence="8 9" key="1">
    <citation type="submission" date="2018-12" db="EMBL/GenBank/DDBJ databases">
        <title>bacterium Hansschlegelia zhihuaiae S113.</title>
        <authorList>
            <person name="He J."/>
        </authorList>
    </citation>
    <scope>NUCLEOTIDE SEQUENCE [LARGE SCALE GENOMIC DNA]</scope>
    <source>
        <strain evidence="8 9">S 113</strain>
    </source>
</reference>
<dbReference type="OrthoDB" id="337830at2"/>
<comment type="catalytic activity">
    <reaction evidence="6">
        <text>L-tryptophan + O2 = indole-3-acetamide + CO2 + H2O</text>
        <dbReference type="Rhea" id="RHEA:16165"/>
        <dbReference type="ChEBI" id="CHEBI:15377"/>
        <dbReference type="ChEBI" id="CHEBI:15379"/>
        <dbReference type="ChEBI" id="CHEBI:16031"/>
        <dbReference type="ChEBI" id="CHEBI:16526"/>
        <dbReference type="ChEBI" id="CHEBI:57912"/>
        <dbReference type="EC" id="1.13.12.3"/>
    </reaction>
</comment>
<evidence type="ECO:0000256" key="1">
    <source>
        <dbReference type="ARBA" id="ARBA00004814"/>
    </source>
</evidence>
<keyword evidence="5" id="KW-0073">Auxin biosynthesis</keyword>
<dbReference type="EMBL" id="RYFI01000011">
    <property type="protein sequence ID" value="RXF72974.1"/>
    <property type="molecule type" value="Genomic_DNA"/>
</dbReference>
<comment type="similarity">
    <text evidence="2">Belongs to the tryptophan 2-monooxygenase family.</text>
</comment>
<protein>
    <recommendedName>
        <fullName evidence="4">Tryptophan 2-monooxygenase</fullName>
        <ecNumber evidence="3">1.13.12.3</ecNumber>
    </recommendedName>
</protein>
<evidence type="ECO:0000259" key="7">
    <source>
        <dbReference type="Pfam" id="PF01593"/>
    </source>
</evidence>
<dbReference type="PRINTS" id="PR00420">
    <property type="entry name" value="RNGMNOXGNASE"/>
</dbReference>
<dbReference type="SUPFAM" id="SSF54373">
    <property type="entry name" value="FAD-linked reductases, C-terminal domain"/>
    <property type="match status" value="1"/>
</dbReference>
<dbReference type="SUPFAM" id="SSF51905">
    <property type="entry name" value="FAD/NAD(P)-binding domain"/>
    <property type="match status" value="1"/>
</dbReference>
<dbReference type="GO" id="GO:0050361">
    <property type="term" value="F:tryptophan 2-monooxygenase activity"/>
    <property type="evidence" value="ECO:0007669"/>
    <property type="project" value="UniProtKB-EC"/>
</dbReference>
<evidence type="ECO:0000256" key="5">
    <source>
        <dbReference type="ARBA" id="ARBA00023070"/>
    </source>
</evidence>
<dbReference type="GO" id="GO:0009851">
    <property type="term" value="P:auxin biosynthetic process"/>
    <property type="evidence" value="ECO:0007669"/>
    <property type="project" value="UniProtKB-KW"/>
</dbReference>
<dbReference type="Proteomes" id="UP000289708">
    <property type="component" value="Unassembled WGS sequence"/>
</dbReference>
<keyword evidence="9" id="KW-1185">Reference proteome</keyword>
<evidence type="ECO:0000256" key="3">
    <source>
        <dbReference type="ARBA" id="ARBA00012535"/>
    </source>
</evidence>
<evidence type="ECO:0000313" key="9">
    <source>
        <dbReference type="Proteomes" id="UP000289708"/>
    </source>
</evidence>
<dbReference type="InterPro" id="IPR050281">
    <property type="entry name" value="Flavin_monoamine_oxidase"/>
</dbReference>
<dbReference type="AlphaFoldDB" id="A0A4Q0MHR0"/>
<dbReference type="RefSeq" id="WP_128777834.1">
    <property type="nucleotide sequence ID" value="NZ_RYFI01000011.1"/>
</dbReference>
<evidence type="ECO:0000313" key="8">
    <source>
        <dbReference type="EMBL" id="RXF72974.1"/>
    </source>
</evidence>
<dbReference type="EC" id="1.13.12.3" evidence="3"/>
<evidence type="ECO:0000256" key="4">
    <source>
        <dbReference type="ARBA" id="ARBA00017871"/>
    </source>
</evidence>
<evidence type="ECO:0000256" key="2">
    <source>
        <dbReference type="ARBA" id="ARBA00005833"/>
    </source>
</evidence>
<dbReference type="Gene3D" id="3.50.50.60">
    <property type="entry name" value="FAD/NAD(P)-binding domain"/>
    <property type="match status" value="1"/>
</dbReference>
<dbReference type="Pfam" id="PF01593">
    <property type="entry name" value="Amino_oxidase"/>
    <property type="match status" value="1"/>
</dbReference>
<comment type="caution">
    <text evidence="8">The sequence shown here is derived from an EMBL/GenBank/DDBJ whole genome shotgun (WGS) entry which is preliminary data.</text>
</comment>
<proteinExistence type="inferred from homology"/>
<organism evidence="8 9">
    <name type="scientific">Hansschlegelia zhihuaiae</name>
    <dbReference type="NCBI Taxonomy" id="405005"/>
    <lineage>
        <taxon>Bacteria</taxon>
        <taxon>Pseudomonadati</taxon>
        <taxon>Pseudomonadota</taxon>
        <taxon>Alphaproteobacteria</taxon>
        <taxon>Hyphomicrobiales</taxon>
        <taxon>Methylopilaceae</taxon>
        <taxon>Hansschlegelia</taxon>
    </lineage>
</organism>
<sequence>MSGTEVDVAIVGAGAAGVAAGRRLAAAGLKILLVEARDRLGGRGYTVAGPAGSALDLGCGWLHSGDLNPWVPIVERQGRTVDRSPPPWAKPALEAGFPAEEQADWRAANESFSARLASADLSDPDRPVSDMLEPGSRWNGMLGAISSYVSGAEPERVSARDLRNYADSGVNWRVREGFGAVIATHGAGLPVALGRPARRIDHSGRRLRIETDHGTVEAGQAIVTVPSALIAAEAISFFPALPEKVEAAQGLPLGLADKLYLALDGAEAFPADSRVFGRTDRTATASYQLRPLGAPLVEAYFGGACAAALERGGVAAFAAFAREELAGVFGADFTKRVTPLAMHLWAADPFSRGAYSYAVPGRAADREVLAAPIDGKLFFAGEATSVHDYSTAHGALSTGLRAAEEVLAARRR</sequence>
<name>A0A4Q0MHR0_9HYPH</name>